<evidence type="ECO:0008006" key="9">
    <source>
        <dbReference type="Google" id="ProtNLM"/>
    </source>
</evidence>
<dbReference type="AlphaFoldDB" id="A0A383VAV8"/>
<name>A0A383VAV8_TETOB</name>
<dbReference type="InterPro" id="IPR001080">
    <property type="entry name" value="3Fe4S_ferredoxin"/>
</dbReference>
<dbReference type="PRINTS" id="PR00625">
    <property type="entry name" value="JDOMAIN"/>
</dbReference>
<dbReference type="PROSITE" id="PS00198">
    <property type="entry name" value="4FE4S_FER_1"/>
    <property type="match status" value="1"/>
</dbReference>
<dbReference type="Gene3D" id="1.10.287.110">
    <property type="entry name" value="DnaJ domain"/>
    <property type="match status" value="1"/>
</dbReference>
<evidence type="ECO:0000256" key="4">
    <source>
        <dbReference type="SAM" id="MobiDB-lite"/>
    </source>
</evidence>
<dbReference type="GO" id="GO:0005506">
    <property type="term" value="F:iron ion binding"/>
    <property type="evidence" value="ECO:0007669"/>
    <property type="project" value="InterPro"/>
</dbReference>
<feature type="region of interest" description="Disordered" evidence="4">
    <location>
        <begin position="357"/>
        <end position="378"/>
    </location>
</feature>
<dbReference type="GO" id="GO:0051536">
    <property type="term" value="F:iron-sulfur cluster binding"/>
    <property type="evidence" value="ECO:0007669"/>
    <property type="project" value="UniProtKB-KW"/>
</dbReference>
<dbReference type="EMBL" id="FNXT01000150">
    <property type="protein sequence ID" value="SZX61496.1"/>
    <property type="molecule type" value="Genomic_DNA"/>
</dbReference>
<keyword evidence="1" id="KW-0479">Metal-binding</keyword>
<proteinExistence type="predicted"/>
<dbReference type="PANTHER" id="PTHR44579:SF2">
    <property type="entry name" value="OS01G0730500 PROTEIN"/>
    <property type="match status" value="1"/>
</dbReference>
<dbReference type="PANTHER" id="PTHR44579">
    <property type="entry name" value="OS01G0730500 PROTEIN"/>
    <property type="match status" value="1"/>
</dbReference>
<dbReference type="InterPro" id="IPR017900">
    <property type="entry name" value="4Fe4S_Fe_S_CS"/>
</dbReference>
<evidence type="ECO:0000259" key="6">
    <source>
        <dbReference type="PROSITE" id="PS51379"/>
    </source>
</evidence>
<dbReference type="Proteomes" id="UP000256970">
    <property type="component" value="Unassembled WGS sequence"/>
</dbReference>
<dbReference type="SUPFAM" id="SSF46565">
    <property type="entry name" value="Chaperone J-domain"/>
    <property type="match status" value="1"/>
</dbReference>
<feature type="domain" description="J" evidence="5">
    <location>
        <begin position="59"/>
        <end position="123"/>
    </location>
</feature>
<feature type="domain" description="4Fe-4S ferredoxin-type" evidence="6">
    <location>
        <begin position="141"/>
        <end position="171"/>
    </location>
</feature>
<dbReference type="InterPro" id="IPR036869">
    <property type="entry name" value="J_dom_sf"/>
</dbReference>
<dbReference type="PROSITE" id="PS50076">
    <property type="entry name" value="DNAJ_2"/>
    <property type="match status" value="1"/>
</dbReference>
<keyword evidence="8" id="KW-1185">Reference proteome</keyword>
<feature type="compositionally biased region" description="Gly residues" evidence="4">
    <location>
        <begin position="321"/>
        <end position="331"/>
    </location>
</feature>
<feature type="compositionally biased region" description="Low complexity" evidence="4">
    <location>
        <begin position="294"/>
        <end position="320"/>
    </location>
</feature>
<dbReference type="InterPro" id="IPR017896">
    <property type="entry name" value="4Fe4S_Fe-S-bd"/>
</dbReference>
<sequence length="378" mass="40618">MPARWHPARQQQLLDSAGVASRQQAPSCSSSVFARGPNRGVAARAAATDIELEEYQADNFYEILGVGPLSSPKDIKRAYKTMMKDFHPDLSGDDESTEFCILLNEIYETLMDPERRATYDALAGFSANSINPFMDTSLPADQVFVDEFTCIGCRNCTNVCPSSFAIEEDYGRARVMRQGVDTEDKLQEAIDTCPVSCIHWVTASQLSLLEASMARMERVAVWSLMSGGGGGRDVFNEASIAWEKRQAAMRAKLQREEAASAFASWWSAVGGASAGANMYAQAASAARRAASGAASASSSYDGGDNPSSSGEYDSSSYGDYSGYGEGNGDAGPGTKEGARIAKLAAKAARAARQWKSWQELQRRGKQSSLLLTATSSQD</sequence>
<dbReference type="InterPro" id="IPR001623">
    <property type="entry name" value="DnaJ_domain"/>
</dbReference>
<protein>
    <recommendedName>
        <fullName evidence="9">J domain-containing protein</fullName>
    </recommendedName>
</protein>
<dbReference type="CDD" id="cd06257">
    <property type="entry name" value="DnaJ"/>
    <property type="match status" value="1"/>
</dbReference>
<evidence type="ECO:0000313" key="7">
    <source>
        <dbReference type="EMBL" id="SZX61496.1"/>
    </source>
</evidence>
<dbReference type="GO" id="GO:0009055">
    <property type="term" value="F:electron transfer activity"/>
    <property type="evidence" value="ECO:0007669"/>
    <property type="project" value="InterPro"/>
</dbReference>
<dbReference type="SUPFAM" id="SSF54862">
    <property type="entry name" value="4Fe-4S ferredoxins"/>
    <property type="match status" value="1"/>
</dbReference>
<evidence type="ECO:0000256" key="2">
    <source>
        <dbReference type="ARBA" id="ARBA00023004"/>
    </source>
</evidence>
<feature type="compositionally biased region" description="Low complexity" evidence="4">
    <location>
        <begin position="367"/>
        <end position="378"/>
    </location>
</feature>
<dbReference type="STRING" id="3088.A0A383VAV8"/>
<reference evidence="7 8" key="1">
    <citation type="submission" date="2016-10" db="EMBL/GenBank/DDBJ databases">
        <authorList>
            <person name="Cai Z."/>
        </authorList>
    </citation>
    <scope>NUCLEOTIDE SEQUENCE [LARGE SCALE GENOMIC DNA]</scope>
</reference>
<accession>A0A383VAV8</accession>
<evidence type="ECO:0000313" key="8">
    <source>
        <dbReference type="Proteomes" id="UP000256970"/>
    </source>
</evidence>
<organism evidence="7 8">
    <name type="scientific">Tetradesmus obliquus</name>
    <name type="common">Green alga</name>
    <name type="synonym">Acutodesmus obliquus</name>
    <dbReference type="NCBI Taxonomy" id="3088"/>
    <lineage>
        <taxon>Eukaryota</taxon>
        <taxon>Viridiplantae</taxon>
        <taxon>Chlorophyta</taxon>
        <taxon>core chlorophytes</taxon>
        <taxon>Chlorophyceae</taxon>
        <taxon>CS clade</taxon>
        <taxon>Sphaeropleales</taxon>
        <taxon>Scenedesmaceae</taxon>
        <taxon>Tetradesmus</taxon>
    </lineage>
</organism>
<feature type="region of interest" description="Disordered" evidence="4">
    <location>
        <begin position="294"/>
        <end position="337"/>
    </location>
</feature>
<evidence type="ECO:0000259" key="5">
    <source>
        <dbReference type="PROSITE" id="PS50076"/>
    </source>
</evidence>
<dbReference type="Pfam" id="PF00226">
    <property type="entry name" value="DnaJ"/>
    <property type="match status" value="1"/>
</dbReference>
<dbReference type="Pfam" id="PF13370">
    <property type="entry name" value="Fer4_13"/>
    <property type="match status" value="1"/>
</dbReference>
<dbReference type="SMART" id="SM00271">
    <property type="entry name" value="DnaJ"/>
    <property type="match status" value="1"/>
</dbReference>
<dbReference type="Gene3D" id="3.30.70.20">
    <property type="match status" value="1"/>
</dbReference>
<keyword evidence="2" id="KW-0408">Iron</keyword>
<keyword evidence="3" id="KW-0411">Iron-sulfur</keyword>
<dbReference type="PRINTS" id="PR00352">
    <property type="entry name" value="3FE4SFRDOXIN"/>
</dbReference>
<dbReference type="PROSITE" id="PS51379">
    <property type="entry name" value="4FE4S_FER_2"/>
    <property type="match status" value="1"/>
</dbReference>
<evidence type="ECO:0000256" key="3">
    <source>
        <dbReference type="ARBA" id="ARBA00023014"/>
    </source>
</evidence>
<evidence type="ECO:0000256" key="1">
    <source>
        <dbReference type="ARBA" id="ARBA00022723"/>
    </source>
</evidence>
<gene>
    <name evidence="7" type="ORF">BQ4739_LOCUS2011</name>
</gene>